<feature type="domain" description="SGNH hydrolase-type esterase" evidence="2">
    <location>
        <begin position="888"/>
        <end position="1106"/>
    </location>
</feature>
<dbReference type="RefSeq" id="XP_024679881.1">
    <property type="nucleotide sequence ID" value="XM_024823675.1"/>
</dbReference>
<dbReference type="PANTHER" id="PTHR37981:SF1">
    <property type="entry name" value="SGNH HYDROLASE-TYPE ESTERASE DOMAIN-CONTAINING PROTEIN"/>
    <property type="match status" value="1"/>
</dbReference>
<dbReference type="Gene3D" id="3.20.20.80">
    <property type="entry name" value="Glycosidases"/>
    <property type="match status" value="1"/>
</dbReference>
<dbReference type="CDD" id="cd01823">
    <property type="entry name" value="SEST_like"/>
    <property type="match status" value="1"/>
</dbReference>
<evidence type="ECO:0000313" key="3">
    <source>
        <dbReference type="EMBL" id="PKX91286.1"/>
    </source>
</evidence>
<dbReference type="Proteomes" id="UP000234474">
    <property type="component" value="Unassembled WGS sequence"/>
</dbReference>
<dbReference type="SUPFAM" id="SSF52266">
    <property type="entry name" value="SGNH hydrolase"/>
    <property type="match status" value="1"/>
</dbReference>
<dbReference type="EMBL" id="MSZS01000007">
    <property type="protein sequence ID" value="PKX91286.1"/>
    <property type="molecule type" value="Genomic_DNA"/>
</dbReference>
<dbReference type="STRING" id="1392255.A0A2I1C0W9"/>
<dbReference type="PANTHER" id="PTHR37981">
    <property type="entry name" value="LIPASE 2"/>
    <property type="match status" value="1"/>
</dbReference>
<sequence length="1267" mass="140071">MNWLAWLAMVAAFQIIQQAHAKAVFAHFMVTNSENYTLTDWQSDMTLAKDAHIDAFALNMAFLDKTNNPSLEMAFEAANAVGFKLFFSFDYAGNGPWDATVVIKMIQQYGPNNAYFQHNSKPFVSTFEGPGNAEDWVIIKEKTGCFFMPDWSSVGAKPAMALANGVADGLFSWAAWPWGNQTMDTYTDASYLQYLNGKPYMFAVSPWFYTNLEGYNKNWLWKGDTLWFDRWQELLALDPMPDFVQIISWNDYGESHYIGPLREKSMAAFDIGKALYNYVEGYPHDGWRDVLPFLIKLYKDGTASIDADTVVFWYRPHPVSSCQDAGTTVNTASQLQLEFTPASALEDRIYVMAVLSDGNHAPEQKIGPGIFFGSVPFNPGKVQISLWRTDPIVGQAEGLEITTECTRGYNNYNAWVGNQQCIRGKGAYDFNDLCNFTCSYGYCPVGACTCEQMGVPRLKPNATGVIGYPAEGRDANYLGLCSFACNYGHCPSKTCDTKEHPMPVPTVSDFLPPACVAGTGPGNTAGLCSYSCSYGFCPLHLCTCTQTGPLVQPPEQTQVGGMAALGVDSSIDKLCDFTCSRGYCPPQACRSKDDVSASAIHTRWIEGEGLTCTDDEKKAIVRELVYAMKMAQETANNIQLGDYHTTFFGQRLVSNSKFISDTVETYKRVEQILGGHADEFPMKLTCNPNTPLCKNPKTVTVAHMNDARQILNFCPKFFHDARLFPTKDLLDKCDMDLRDAARARSAALVHEATHTKYAMLGKPYTRDVAYGFNACWLLPRGLFDRSCAPWAKKQKGQPPPRIECPNKDENGETVEGVCPGDLAGKNAESYQFVAAGVYFSRKCGHNIPLPPLPPTPSKRATTCPNFADYIFWDAIGDDLVPVTGYVHLGDSFAAGLGTGTTSGSPCRVGSNSYGKLVYDSLDGEDVPFQNVACSGDTIPGLNNKLAGWQESSAYNLGTVTIGGNDVGFSNIVKHCILRYLNSPLGWDAFWCSYYKRAARNLMADTSKKGLQYLLGSIYSQIHQKATSNPDFHLYVAGYPRFFNPTTTECDSVTFKYWSWQFGPSPTTTYLTTDLRKEMNDLVDGVNQAIQAAVTDTNELMISNATHFVDVNPYFEGHRWCEAGVKEPDSSNRNTYFFLSGWPDVTESGMFQQSSADDSNDLSVLEATRKLPLPDGNTCNTTLGENPDPVNVYWCSLAQAVAQEPGGDLAKHVSMANGALADGDFTSQDVSRFLPTRQIKAFHPRSAGMALYRDAILAARFEVDKDWW</sequence>
<proteinExistence type="predicted"/>
<dbReference type="InterPro" id="IPR036514">
    <property type="entry name" value="SGNH_hydro_sf"/>
</dbReference>
<keyword evidence="4" id="KW-1185">Reference proteome</keyword>
<dbReference type="InterPro" id="IPR037460">
    <property type="entry name" value="SEST-like"/>
</dbReference>
<protein>
    <submittedName>
        <fullName evidence="3">Mutanase</fullName>
    </submittedName>
</protein>
<dbReference type="GO" id="GO:0006629">
    <property type="term" value="P:lipid metabolic process"/>
    <property type="evidence" value="ECO:0007669"/>
    <property type="project" value="TreeGrafter"/>
</dbReference>
<accession>A0A2I1C0W9</accession>
<dbReference type="Pfam" id="PF13472">
    <property type="entry name" value="Lipase_GDSL_2"/>
    <property type="match status" value="1"/>
</dbReference>
<dbReference type="InterPro" id="IPR013830">
    <property type="entry name" value="SGNH_hydro"/>
</dbReference>
<feature type="signal peptide" evidence="1">
    <location>
        <begin position="1"/>
        <end position="21"/>
    </location>
</feature>
<evidence type="ECO:0000256" key="1">
    <source>
        <dbReference type="SAM" id="SignalP"/>
    </source>
</evidence>
<evidence type="ECO:0000313" key="4">
    <source>
        <dbReference type="Proteomes" id="UP000234474"/>
    </source>
</evidence>
<dbReference type="OMA" id="VHFGDSF"/>
<dbReference type="SUPFAM" id="SSF55486">
    <property type="entry name" value="Metalloproteases ('zincins'), catalytic domain"/>
    <property type="match status" value="1"/>
</dbReference>
<dbReference type="AlphaFoldDB" id="A0A2I1C0W9"/>
<comment type="caution">
    <text evidence="3">The sequence shown here is derived from an EMBL/GenBank/DDBJ whole genome shotgun (WGS) entry which is preliminary data.</text>
</comment>
<gene>
    <name evidence="3" type="ORF">P174DRAFT_395267</name>
</gene>
<dbReference type="GO" id="GO:0051118">
    <property type="term" value="F:glucan endo-1,3-alpha-glucosidase activity"/>
    <property type="evidence" value="ECO:0007669"/>
    <property type="project" value="InterPro"/>
</dbReference>
<dbReference type="Gene3D" id="3.40.50.1110">
    <property type="entry name" value="SGNH hydrolase"/>
    <property type="match status" value="1"/>
</dbReference>
<keyword evidence="1" id="KW-0732">Signal</keyword>
<dbReference type="GeneID" id="36531000"/>
<dbReference type="Pfam" id="PF03659">
    <property type="entry name" value="Glyco_hydro_71"/>
    <property type="match status" value="1"/>
</dbReference>
<dbReference type="GO" id="GO:0008237">
    <property type="term" value="F:metallopeptidase activity"/>
    <property type="evidence" value="ECO:0007669"/>
    <property type="project" value="InterPro"/>
</dbReference>
<dbReference type="OrthoDB" id="1046782at2759"/>
<dbReference type="Gene3D" id="3.40.390.10">
    <property type="entry name" value="Collagenase (Catalytic Domain)"/>
    <property type="match status" value="1"/>
</dbReference>
<dbReference type="InterPro" id="IPR024079">
    <property type="entry name" value="MetalloPept_cat_dom_sf"/>
</dbReference>
<name>A0A2I1C0W9_ASPN1</name>
<reference evidence="4" key="1">
    <citation type="journal article" date="2018" name="Proc. Natl. Acad. Sci. U.S.A.">
        <title>Linking secondary metabolites to gene clusters through genome sequencing of six diverse Aspergillus species.</title>
        <authorList>
            <person name="Kaerboelling I."/>
            <person name="Vesth T.C."/>
            <person name="Frisvad J.C."/>
            <person name="Nybo J.L."/>
            <person name="Theobald S."/>
            <person name="Kuo A."/>
            <person name="Bowyer P."/>
            <person name="Matsuda Y."/>
            <person name="Mondo S."/>
            <person name="Lyhne E.K."/>
            <person name="Kogle M.E."/>
            <person name="Clum A."/>
            <person name="Lipzen A."/>
            <person name="Salamov A."/>
            <person name="Ngan C.Y."/>
            <person name="Daum C."/>
            <person name="Chiniquy J."/>
            <person name="Barry K."/>
            <person name="LaButti K."/>
            <person name="Haridas S."/>
            <person name="Simmons B.A."/>
            <person name="Magnuson J.K."/>
            <person name="Mortensen U.H."/>
            <person name="Larsen T.O."/>
            <person name="Grigoriev I.V."/>
            <person name="Baker S.E."/>
            <person name="Andersen M.R."/>
        </authorList>
    </citation>
    <scope>NUCLEOTIDE SEQUENCE [LARGE SCALE GENOMIC DNA]</scope>
    <source>
        <strain evidence="4">IBT 16806</strain>
    </source>
</reference>
<organism evidence="3 4">
    <name type="scientific">Aspergillus novofumigatus (strain IBT 16806)</name>
    <dbReference type="NCBI Taxonomy" id="1392255"/>
    <lineage>
        <taxon>Eukaryota</taxon>
        <taxon>Fungi</taxon>
        <taxon>Dikarya</taxon>
        <taxon>Ascomycota</taxon>
        <taxon>Pezizomycotina</taxon>
        <taxon>Eurotiomycetes</taxon>
        <taxon>Eurotiomycetidae</taxon>
        <taxon>Eurotiales</taxon>
        <taxon>Aspergillaceae</taxon>
        <taxon>Aspergillus</taxon>
        <taxon>Aspergillus subgen. Fumigati</taxon>
    </lineage>
</organism>
<dbReference type="VEuPathDB" id="FungiDB:P174DRAFT_395267"/>
<dbReference type="GO" id="GO:0016788">
    <property type="term" value="F:hydrolase activity, acting on ester bonds"/>
    <property type="evidence" value="ECO:0007669"/>
    <property type="project" value="InterPro"/>
</dbReference>
<feature type="chain" id="PRO_5014155756" evidence="1">
    <location>
        <begin position="22"/>
        <end position="1267"/>
    </location>
</feature>
<dbReference type="InterPro" id="IPR005197">
    <property type="entry name" value="Glyco_hydro_71"/>
</dbReference>
<dbReference type="CDD" id="cd11577">
    <property type="entry name" value="GH71"/>
    <property type="match status" value="1"/>
</dbReference>
<evidence type="ECO:0000259" key="2">
    <source>
        <dbReference type="Pfam" id="PF13472"/>
    </source>
</evidence>